<proteinExistence type="predicted"/>
<organism evidence="1">
    <name type="scientific">marine sediment metagenome</name>
    <dbReference type="NCBI Taxonomy" id="412755"/>
    <lineage>
        <taxon>unclassified sequences</taxon>
        <taxon>metagenomes</taxon>
        <taxon>ecological metagenomes</taxon>
    </lineage>
</organism>
<sequence>MPNKIELGPVGDVQELSMFGRSLNERWIDGLKRRDRAADGSLREDIIATKKAFLLSYETSDQDVKDRMD</sequence>
<dbReference type="EMBL" id="BARS01035809">
    <property type="protein sequence ID" value="GAG22718.1"/>
    <property type="molecule type" value="Genomic_DNA"/>
</dbReference>
<protein>
    <submittedName>
        <fullName evidence="1">Uncharacterized protein</fullName>
    </submittedName>
</protein>
<reference evidence="1" key="1">
    <citation type="journal article" date="2014" name="Front. Microbiol.">
        <title>High frequency of phylogenetically diverse reductive dehalogenase-homologous genes in deep subseafloor sedimentary metagenomes.</title>
        <authorList>
            <person name="Kawai M."/>
            <person name="Futagami T."/>
            <person name="Toyoda A."/>
            <person name="Takaki Y."/>
            <person name="Nishi S."/>
            <person name="Hori S."/>
            <person name="Arai W."/>
            <person name="Tsubouchi T."/>
            <person name="Morono Y."/>
            <person name="Uchiyama I."/>
            <person name="Ito T."/>
            <person name="Fujiyama A."/>
            <person name="Inagaki F."/>
            <person name="Takami H."/>
        </authorList>
    </citation>
    <scope>NUCLEOTIDE SEQUENCE</scope>
    <source>
        <strain evidence="1">Expedition CK06-06</strain>
    </source>
</reference>
<comment type="caution">
    <text evidence="1">The sequence shown here is derived from an EMBL/GenBank/DDBJ whole genome shotgun (WGS) entry which is preliminary data.</text>
</comment>
<accession>X0WDT9</accession>
<evidence type="ECO:0000313" key="1">
    <source>
        <dbReference type="EMBL" id="GAG22718.1"/>
    </source>
</evidence>
<gene>
    <name evidence="1" type="ORF">S01H1_55118</name>
</gene>
<dbReference type="AlphaFoldDB" id="X0WDT9"/>
<feature type="non-terminal residue" evidence="1">
    <location>
        <position position="69"/>
    </location>
</feature>
<name>X0WDT9_9ZZZZ</name>